<feature type="domain" description="Haem-binding" evidence="2">
    <location>
        <begin position="21"/>
        <end position="150"/>
    </location>
</feature>
<dbReference type="SMART" id="SM01235">
    <property type="entry name" value="Haem_bd"/>
    <property type="match status" value="1"/>
</dbReference>
<organism evidence="3 4">
    <name type="scientific">Mucilaginibacter sabulilitoris</name>
    <dbReference type="NCBI Taxonomy" id="1173583"/>
    <lineage>
        <taxon>Bacteria</taxon>
        <taxon>Pseudomonadati</taxon>
        <taxon>Bacteroidota</taxon>
        <taxon>Sphingobacteriia</taxon>
        <taxon>Sphingobacteriales</taxon>
        <taxon>Sphingobacteriaceae</taxon>
        <taxon>Mucilaginibacter</taxon>
    </lineage>
</organism>
<dbReference type="Pfam" id="PF16694">
    <property type="entry name" value="Cytochrome_P460"/>
    <property type="match status" value="1"/>
</dbReference>
<evidence type="ECO:0000313" key="3">
    <source>
        <dbReference type="EMBL" id="WPU91348.1"/>
    </source>
</evidence>
<keyword evidence="1" id="KW-1133">Transmembrane helix</keyword>
<keyword evidence="1" id="KW-0472">Membrane</keyword>
<name>A0ABZ0TED3_9SPHI</name>
<dbReference type="InterPro" id="IPR038142">
    <property type="entry name" value="Cytochrome_P460_sp"/>
</dbReference>
<dbReference type="Gene3D" id="3.50.70.20">
    <property type="entry name" value="Cytochrome P460"/>
    <property type="match status" value="1"/>
</dbReference>
<dbReference type="EMBL" id="CP139558">
    <property type="protein sequence ID" value="WPU91348.1"/>
    <property type="molecule type" value="Genomic_DNA"/>
</dbReference>
<dbReference type="CDD" id="cd20753">
    <property type="entry name" value="cyt_P460_Mc-like"/>
    <property type="match status" value="1"/>
</dbReference>
<dbReference type="InterPro" id="IPR032033">
    <property type="entry name" value="Cytochrome_P460"/>
</dbReference>
<proteinExistence type="predicted"/>
<evidence type="ECO:0000259" key="2">
    <source>
        <dbReference type="SMART" id="SM01235"/>
    </source>
</evidence>
<dbReference type="InterPro" id="IPR025992">
    <property type="entry name" value="Haem-bd"/>
</dbReference>
<dbReference type="RefSeq" id="WP_321560514.1">
    <property type="nucleotide sequence ID" value="NZ_CP139558.1"/>
</dbReference>
<keyword evidence="4" id="KW-1185">Reference proteome</keyword>
<gene>
    <name evidence="3" type="ORF">SNE25_18685</name>
</gene>
<protein>
    <submittedName>
        <fullName evidence="3">Heme-binding domain-containing protein</fullName>
    </submittedName>
</protein>
<evidence type="ECO:0000313" key="4">
    <source>
        <dbReference type="Proteomes" id="UP001324380"/>
    </source>
</evidence>
<accession>A0ABZ0TED3</accession>
<reference evidence="3 4" key="1">
    <citation type="submission" date="2023-11" db="EMBL/GenBank/DDBJ databases">
        <title>Analysis of the Genomes of Mucilaginibacter gossypii cycad 4 and M. sabulilitoris SNA2: microbes with the potential for plant growth promotion.</title>
        <authorList>
            <person name="Hirsch A.M."/>
            <person name="Humm E."/>
            <person name="Rubbi M."/>
            <person name="Del Vecchio G."/>
            <person name="Ha S.M."/>
            <person name="Pellegrini M."/>
            <person name="Gunsalus R.P."/>
        </authorList>
    </citation>
    <scope>NUCLEOTIDE SEQUENCE [LARGE SCALE GENOMIC DNA]</scope>
    <source>
        <strain evidence="3 4">SNA2</strain>
    </source>
</reference>
<sequence length="321" mass="36225">MNTQRPKVLKKRIITIAVILFVVFLVIQCIRPRISHSPVTGDIEAPAEVKNILTRACYDCHSNQTNLRWYDQITPVNWRVAMHVNTGRKHLNFSNWKDLAAADQKAMLWEVVNQIAAGAMPIKDYELVHPSAAVSKNDLEVLKKYVATLIPPQKVADTAKINAASKQYNHWQKKAPAADTKLPVALNGITYIPDYKNWQPISSTERFDNGTMRVIFGNPVAIKAIHDHQINPWPNGTIFAKVAWDQVEDKEGNVNTGAFKQVEYMIKDDKKYAATAGWGWARFKTDKLVPYGKTALFATECVSCHKPLSNTDFVFTSPIEH</sequence>
<evidence type="ECO:0000256" key="1">
    <source>
        <dbReference type="SAM" id="Phobius"/>
    </source>
</evidence>
<keyword evidence="1" id="KW-0812">Transmembrane</keyword>
<feature type="transmembrane region" description="Helical" evidence="1">
    <location>
        <begin position="12"/>
        <end position="28"/>
    </location>
</feature>
<dbReference type="Pfam" id="PF14376">
    <property type="entry name" value="Haem_bd"/>
    <property type="match status" value="1"/>
</dbReference>
<dbReference type="Proteomes" id="UP001324380">
    <property type="component" value="Chromosome"/>
</dbReference>